<evidence type="ECO:0000313" key="2">
    <source>
        <dbReference type="EMBL" id="RFA13302.1"/>
    </source>
</evidence>
<evidence type="ECO:0000256" key="1">
    <source>
        <dbReference type="ARBA" id="ARBA00009320"/>
    </source>
</evidence>
<dbReference type="OrthoDB" id="3199344at2"/>
<dbReference type="SUPFAM" id="SSF56752">
    <property type="entry name" value="D-aminoacid aminotransferase-like PLP-dependent enzymes"/>
    <property type="match status" value="1"/>
</dbReference>
<dbReference type="PANTHER" id="PTHR42743">
    <property type="entry name" value="AMINO-ACID AMINOTRANSFERASE"/>
    <property type="match status" value="1"/>
</dbReference>
<protein>
    <submittedName>
        <fullName evidence="2">4-amino-4-deoxychorismate lyase</fullName>
    </submittedName>
</protein>
<dbReference type="InterPro" id="IPR043132">
    <property type="entry name" value="BCAT-like_C"/>
</dbReference>
<dbReference type="GO" id="GO:0005829">
    <property type="term" value="C:cytosol"/>
    <property type="evidence" value="ECO:0007669"/>
    <property type="project" value="TreeGrafter"/>
</dbReference>
<dbReference type="Gene3D" id="3.20.10.10">
    <property type="entry name" value="D-amino Acid Aminotransferase, subunit A, domain 2"/>
    <property type="match status" value="1"/>
</dbReference>
<organism evidence="2 3">
    <name type="scientific">Subtercola boreus</name>
    <dbReference type="NCBI Taxonomy" id="120213"/>
    <lineage>
        <taxon>Bacteria</taxon>
        <taxon>Bacillati</taxon>
        <taxon>Actinomycetota</taxon>
        <taxon>Actinomycetes</taxon>
        <taxon>Micrococcales</taxon>
        <taxon>Microbacteriaceae</taxon>
        <taxon>Subtercola</taxon>
    </lineage>
</organism>
<sequence>MTTRTSPVLLVLGSPSQAETERHRGPADRFADPLSPVANALDLGITRGDGIFETITVVGGIPQALDAHLARLERSASMLDLPAPHLAAWRAGVFAAIDQHTEVPEAFVKLLYTRGVEGSGLPTGWVWMQPSGDFSRERTDGIDVVLLDRGYPSTVAQTSPWLLQGAKTLSYAVNRAALREAHRRGADDVLFVSSDGLLLEGPTSTVILKLDGRLVTPRPDFGLLPGTTQESVFEIAAHNGYSTGYEALTPADLRRADAAWLVSSVRNAAPIRSVDGAPQTVDAHLTESLNTGLASRTT</sequence>
<dbReference type="EMBL" id="NBXA01000018">
    <property type="protein sequence ID" value="RFA13302.1"/>
    <property type="molecule type" value="Genomic_DNA"/>
</dbReference>
<dbReference type="AlphaFoldDB" id="A0A3E0VTF8"/>
<comment type="caution">
    <text evidence="2">The sequence shown here is derived from an EMBL/GenBank/DDBJ whole genome shotgun (WGS) entry which is preliminary data.</text>
</comment>
<dbReference type="GO" id="GO:0016829">
    <property type="term" value="F:lyase activity"/>
    <property type="evidence" value="ECO:0007669"/>
    <property type="project" value="UniProtKB-KW"/>
</dbReference>
<dbReference type="InterPro" id="IPR050571">
    <property type="entry name" value="Class-IV_PLP-Dep_Aminotrnsfr"/>
</dbReference>
<dbReference type="InterPro" id="IPR036038">
    <property type="entry name" value="Aminotransferase-like"/>
</dbReference>
<keyword evidence="2" id="KW-0456">Lyase</keyword>
<evidence type="ECO:0000313" key="3">
    <source>
        <dbReference type="Proteomes" id="UP000256709"/>
    </source>
</evidence>
<dbReference type="RefSeq" id="WP_116282722.1">
    <property type="nucleotide sequence ID" value="NZ_NBXA01000018.1"/>
</dbReference>
<dbReference type="InterPro" id="IPR043131">
    <property type="entry name" value="BCAT-like_N"/>
</dbReference>
<dbReference type="Proteomes" id="UP000256709">
    <property type="component" value="Unassembled WGS sequence"/>
</dbReference>
<dbReference type="GO" id="GO:0046394">
    <property type="term" value="P:carboxylic acid biosynthetic process"/>
    <property type="evidence" value="ECO:0007669"/>
    <property type="project" value="UniProtKB-ARBA"/>
</dbReference>
<dbReference type="PANTHER" id="PTHR42743:SF11">
    <property type="entry name" value="AMINODEOXYCHORISMATE LYASE"/>
    <property type="match status" value="1"/>
</dbReference>
<dbReference type="InterPro" id="IPR001544">
    <property type="entry name" value="Aminotrans_IV"/>
</dbReference>
<dbReference type="Gene3D" id="3.30.470.10">
    <property type="match status" value="1"/>
</dbReference>
<proteinExistence type="inferred from homology"/>
<gene>
    <name evidence="2" type="ORF">B7R21_07990</name>
</gene>
<dbReference type="NCBIfam" id="NF005886">
    <property type="entry name" value="PRK07849.1-1"/>
    <property type="match status" value="1"/>
</dbReference>
<dbReference type="Pfam" id="PF01063">
    <property type="entry name" value="Aminotran_4"/>
    <property type="match status" value="1"/>
</dbReference>
<dbReference type="NCBIfam" id="NF005888">
    <property type="entry name" value="PRK07849.1-3"/>
    <property type="match status" value="1"/>
</dbReference>
<comment type="similarity">
    <text evidence="1">Belongs to the class-IV pyridoxal-phosphate-dependent aminotransferase family.</text>
</comment>
<accession>A0A3E0VTF8</accession>
<reference evidence="2 3" key="1">
    <citation type="submission" date="2017-04" db="EMBL/GenBank/DDBJ databases">
        <title>Comparative genome analysis of Subtercola boreus.</title>
        <authorList>
            <person name="Cho Y.-J."/>
            <person name="Cho A."/>
            <person name="Kim O.-S."/>
            <person name="Lee J.-I."/>
        </authorList>
    </citation>
    <scope>NUCLEOTIDE SEQUENCE [LARGE SCALE GENOMIC DNA]</scope>
    <source>
        <strain evidence="2 3">P27444</strain>
    </source>
</reference>
<name>A0A3E0VTF8_9MICO</name>